<sequence length="287" mass="32137">MRQLDDARMKLGQMGEARTSSAGSAGSQLNSAGWSVGSSDQCVSSRRLPGRLVGQGWLWAGGFFWSGHGHGQSVWACFGHFQEWFDSSKESGFLYVLGTHANGQERREKTGIHSQWHEQSQRRMQCRKWFHGSSMEGMMGATHEWILSILESVGSDLMALNQGIGRFRNDAHGLSPAVHGQDPYDPGTPNYQDASVEDAEARPLQTYLKDLVGRTYTFKLKLFEFKFSSSKYQSLTTARTFDDNELQPMPNFVEHEPWRWSCEHLKTSHGATREAPKTNGGIDVVDG</sequence>
<dbReference type="Proteomes" id="UP000266723">
    <property type="component" value="Unassembled WGS sequence"/>
</dbReference>
<keyword evidence="3" id="KW-1185">Reference proteome</keyword>
<organism evidence="2 3">
    <name type="scientific">Brassica cretica</name>
    <name type="common">Mustard</name>
    <dbReference type="NCBI Taxonomy" id="69181"/>
    <lineage>
        <taxon>Eukaryota</taxon>
        <taxon>Viridiplantae</taxon>
        <taxon>Streptophyta</taxon>
        <taxon>Embryophyta</taxon>
        <taxon>Tracheophyta</taxon>
        <taxon>Spermatophyta</taxon>
        <taxon>Magnoliopsida</taxon>
        <taxon>eudicotyledons</taxon>
        <taxon>Gunneridae</taxon>
        <taxon>Pentapetalae</taxon>
        <taxon>rosids</taxon>
        <taxon>malvids</taxon>
        <taxon>Brassicales</taxon>
        <taxon>Brassicaceae</taxon>
        <taxon>Brassiceae</taxon>
        <taxon>Brassica</taxon>
    </lineage>
</organism>
<feature type="compositionally biased region" description="Polar residues" evidence="1">
    <location>
        <begin position="18"/>
        <end position="36"/>
    </location>
</feature>
<proteinExistence type="predicted"/>
<evidence type="ECO:0000256" key="1">
    <source>
        <dbReference type="SAM" id="MobiDB-lite"/>
    </source>
</evidence>
<dbReference type="EMBL" id="QGKV02002055">
    <property type="protein sequence ID" value="KAF3494270.1"/>
    <property type="molecule type" value="Genomic_DNA"/>
</dbReference>
<feature type="region of interest" description="Disordered" evidence="1">
    <location>
        <begin position="12"/>
        <end position="36"/>
    </location>
</feature>
<evidence type="ECO:0000313" key="3">
    <source>
        <dbReference type="Proteomes" id="UP000266723"/>
    </source>
</evidence>
<gene>
    <name evidence="2" type="ORF">DY000_02052131</name>
</gene>
<comment type="caution">
    <text evidence="2">The sequence shown here is derived from an EMBL/GenBank/DDBJ whole genome shotgun (WGS) entry which is preliminary data.</text>
</comment>
<accession>A0ABQ7A9A6</accession>
<evidence type="ECO:0000313" key="2">
    <source>
        <dbReference type="EMBL" id="KAF3494270.1"/>
    </source>
</evidence>
<reference evidence="2 3" key="1">
    <citation type="journal article" date="2020" name="BMC Genomics">
        <title>Intraspecific diversification of the crop wild relative Brassica cretica Lam. using demographic model selection.</title>
        <authorList>
            <person name="Kioukis A."/>
            <person name="Michalopoulou V.A."/>
            <person name="Briers L."/>
            <person name="Pirintsos S."/>
            <person name="Studholme D.J."/>
            <person name="Pavlidis P."/>
            <person name="Sarris P.F."/>
        </authorList>
    </citation>
    <scope>NUCLEOTIDE SEQUENCE [LARGE SCALE GENOMIC DNA]</scope>
    <source>
        <strain evidence="3">cv. PFS-1207/04</strain>
    </source>
</reference>
<name>A0ABQ7A9A6_BRACR</name>
<protein>
    <submittedName>
        <fullName evidence="2">Uncharacterized protein</fullName>
    </submittedName>
</protein>